<dbReference type="PANTHER" id="PTHR23084:SF263">
    <property type="entry name" value="MORN REPEAT-CONTAINING PROTEIN 1"/>
    <property type="match status" value="1"/>
</dbReference>
<protein>
    <submittedName>
        <fullName evidence="3">MORN repeat-containing protein</fullName>
    </submittedName>
</protein>
<keyword evidence="4" id="KW-1185">Reference proteome</keyword>
<dbReference type="Gene3D" id="2.20.110.10">
    <property type="entry name" value="Histone H3 K4-specific methyltransferase SET7/9 N-terminal domain"/>
    <property type="match status" value="3"/>
</dbReference>
<evidence type="ECO:0000313" key="4">
    <source>
        <dbReference type="Proteomes" id="UP001606210"/>
    </source>
</evidence>
<dbReference type="Proteomes" id="UP001606210">
    <property type="component" value="Unassembled WGS sequence"/>
</dbReference>
<organism evidence="3 4">
    <name type="scientific">Pelomonas parva</name>
    <dbReference type="NCBI Taxonomy" id="3299032"/>
    <lineage>
        <taxon>Bacteria</taxon>
        <taxon>Pseudomonadati</taxon>
        <taxon>Pseudomonadota</taxon>
        <taxon>Betaproteobacteria</taxon>
        <taxon>Burkholderiales</taxon>
        <taxon>Sphaerotilaceae</taxon>
        <taxon>Roseateles</taxon>
    </lineage>
</organism>
<feature type="signal peptide" evidence="2">
    <location>
        <begin position="1"/>
        <end position="22"/>
    </location>
</feature>
<evidence type="ECO:0000313" key="3">
    <source>
        <dbReference type="EMBL" id="MFG6432666.1"/>
    </source>
</evidence>
<proteinExistence type="predicted"/>
<comment type="caution">
    <text evidence="3">The sequence shown here is derived from an EMBL/GenBank/DDBJ whole genome shotgun (WGS) entry which is preliminary data.</text>
</comment>
<dbReference type="SMART" id="SM00698">
    <property type="entry name" value="MORN"/>
    <property type="match status" value="7"/>
</dbReference>
<sequence>MKPTLLKALCALSTLTPLASPADVQWLADAQGCKLENPRPLPLQSVTWSGACRDGFAEGTGRKQTRVDGVTISTYDGEMKTGRLAGQGVLTMPYGQRYDGSFVDGRYEGAGLLTFPRGTVYRGEFVAGRAEGACSIAWPDGHHYQGQCKAARPQGQGEVQFGNGDRYVGAFNLGQPSGQGRYTWAVGNVYEGSFEDGDLHGQGDYRFADGSRYTGQLMHGLPSGQGQIQQPGGPSYEGPFAVGSPTMSGNFLNADGSPAPASMALRVKLTPRYVLPQKLASANRYTAPADICRKKLPPEVPKAAWAGRLHYRAFVIVRDGAVTRVDVAATGPVNEALHPQFIANIERAIRAYDCPGDHVIEQPFAFEYSYD</sequence>
<dbReference type="EMBL" id="JBIGHV010000009">
    <property type="protein sequence ID" value="MFG6432666.1"/>
    <property type="molecule type" value="Genomic_DNA"/>
</dbReference>
<keyword evidence="1" id="KW-0677">Repeat</keyword>
<accession>A0ABW7F7R3</accession>
<dbReference type="InterPro" id="IPR003409">
    <property type="entry name" value="MORN"/>
</dbReference>
<reference evidence="3 4" key="1">
    <citation type="submission" date="2024-08" db="EMBL/GenBank/DDBJ databases">
        <authorList>
            <person name="Lu H."/>
        </authorList>
    </citation>
    <scope>NUCLEOTIDE SEQUENCE [LARGE SCALE GENOMIC DNA]</scope>
    <source>
        <strain evidence="3 4">LYH14W</strain>
    </source>
</reference>
<feature type="chain" id="PRO_5045773613" evidence="2">
    <location>
        <begin position="23"/>
        <end position="371"/>
    </location>
</feature>
<evidence type="ECO:0000256" key="1">
    <source>
        <dbReference type="ARBA" id="ARBA00022737"/>
    </source>
</evidence>
<dbReference type="SUPFAM" id="SSF82185">
    <property type="entry name" value="Histone H3 K4-specific methyltransferase SET7/9 N-terminal domain"/>
    <property type="match status" value="2"/>
</dbReference>
<keyword evidence="2" id="KW-0732">Signal</keyword>
<dbReference type="Pfam" id="PF02493">
    <property type="entry name" value="MORN"/>
    <property type="match status" value="7"/>
</dbReference>
<dbReference type="RefSeq" id="WP_394482719.1">
    <property type="nucleotide sequence ID" value="NZ_JBIGHV010000009.1"/>
</dbReference>
<name>A0ABW7F7R3_9BURK</name>
<evidence type="ECO:0000256" key="2">
    <source>
        <dbReference type="SAM" id="SignalP"/>
    </source>
</evidence>
<dbReference type="PANTHER" id="PTHR23084">
    <property type="entry name" value="PHOSPHATIDYLINOSITOL-4-PHOSPHATE 5-KINASE RELATED"/>
    <property type="match status" value="1"/>
</dbReference>
<gene>
    <name evidence="3" type="ORF">ACG00Y_22300</name>
</gene>